<evidence type="ECO:0000313" key="3">
    <source>
        <dbReference type="Proteomes" id="UP001558652"/>
    </source>
</evidence>
<accession>A0ABD0Y9K9</accession>
<comment type="caution">
    <text evidence="2">The sequence shown here is derived from an EMBL/GenBank/DDBJ whole genome shotgun (WGS) entry which is preliminary data.</text>
</comment>
<keyword evidence="3" id="KW-1185">Reference proteome</keyword>
<name>A0ABD0Y9K9_9HEMI</name>
<evidence type="ECO:0000313" key="2">
    <source>
        <dbReference type="EMBL" id="KAL1124036.1"/>
    </source>
</evidence>
<dbReference type="AlphaFoldDB" id="A0ABD0Y9K9"/>
<organism evidence="2 3">
    <name type="scientific">Ranatra chinensis</name>
    <dbReference type="NCBI Taxonomy" id="642074"/>
    <lineage>
        <taxon>Eukaryota</taxon>
        <taxon>Metazoa</taxon>
        <taxon>Ecdysozoa</taxon>
        <taxon>Arthropoda</taxon>
        <taxon>Hexapoda</taxon>
        <taxon>Insecta</taxon>
        <taxon>Pterygota</taxon>
        <taxon>Neoptera</taxon>
        <taxon>Paraneoptera</taxon>
        <taxon>Hemiptera</taxon>
        <taxon>Heteroptera</taxon>
        <taxon>Panheteroptera</taxon>
        <taxon>Nepomorpha</taxon>
        <taxon>Nepidae</taxon>
        <taxon>Ranatrinae</taxon>
        <taxon>Ranatra</taxon>
    </lineage>
</organism>
<feature type="region of interest" description="Disordered" evidence="1">
    <location>
        <begin position="74"/>
        <end position="116"/>
    </location>
</feature>
<sequence length="182" mass="20629">MFHKNKKQETTEIGPWLSRFLRRVGVRRSAIVGDQQEHITPGRAIYELVYTAITRSYKTIEKYPRLYRLAGIDWRPPRRNGRRSPTPLHPLHISQTTVPPPGAKTPPPDMKLRPRDHHPPPLAMALPVQSKVGWKPTPLITMLTAPSHAHLTASSIKTPYWGNHSILTKSDPAVKINLGKNE</sequence>
<gene>
    <name evidence="2" type="ORF">AAG570_001806</name>
</gene>
<evidence type="ECO:0000256" key="1">
    <source>
        <dbReference type="SAM" id="MobiDB-lite"/>
    </source>
</evidence>
<dbReference type="Proteomes" id="UP001558652">
    <property type="component" value="Unassembled WGS sequence"/>
</dbReference>
<protein>
    <submittedName>
        <fullName evidence="2">Uncharacterized protein</fullName>
    </submittedName>
</protein>
<reference evidence="2 3" key="1">
    <citation type="submission" date="2024-07" db="EMBL/GenBank/DDBJ databases">
        <title>Chromosome-level genome assembly of the water stick insect Ranatra chinensis (Heteroptera: Nepidae).</title>
        <authorList>
            <person name="Liu X."/>
        </authorList>
    </citation>
    <scope>NUCLEOTIDE SEQUENCE [LARGE SCALE GENOMIC DNA]</scope>
    <source>
        <strain evidence="2">Cailab_2021Rc</strain>
        <tissue evidence="2">Muscle</tissue>
    </source>
</reference>
<feature type="compositionally biased region" description="Pro residues" evidence="1">
    <location>
        <begin position="98"/>
        <end position="109"/>
    </location>
</feature>
<dbReference type="EMBL" id="JBFDAA010000011">
    <property type="protein sequence ID" value="KAL1124036.1"/>
    <property type="molecule type" value="Genomic_DNA"/>
</dbReference>
<proteinExistence type="predicted"/>